<dbReference type="EC" id="2.4.1.-" evidence="3"/>
<keyword evidence="3" id="KW-0333">Golgi apparatus</keyword>
<evidence type="ECO:0000256" key="3">
    <source>
        <dbReference type="RuleBase" id="RU363129"/>
    </source>
</evidence>
<dbReference type="Proteomes" id="UP000887116">
    <property type="component" value="Unassembled WGS sequence"/>
</dbReference>
<dbReference type="EMBL" id="BMAO01039199">
    <property type="protein sequence ID" value="GFR29716.1"/>
    <property type="molecule type" value="Genomic_DNA"/>
</dbReference>
<keyword evidence="2 3" id="KW-0808">Transferase</keyword>
<protein>
    <recommendedName>
        <fullName evidence="3">L-Fucosyltransferase</fullName>
        <ecNumber evidence="3">2.4.1.-</ecNumber>
    </recommendedName>
</protein>
<comment type="caution">
    <text evidence="4">The sequence shown here is derived from an EMBL/GenBank/DDBJ whole genome shotgun (WGS) entry which is preliminary data.</text>
</comment>
<dbReference type="Pfam" id="PF01531">
    <property type="entry name" value="Glyco_transf_11"/>
    <property type="match status" value="1"/>
</dbReference>
<comment type="pathway">
    <text evidence="3">Protein modification; protein glycosylation.</text>
</comment>
<dbReference type="PANTHER" id="PTHR11927:SF9">
    <property type="entry name" value="L-FUCOSYLTRANSFERASE"/>
    <property type="match status" value="1"/>
</dbReference>
<dbReference type="InterPro" id="IPR002516">
    <property type="entry name" value="Glyco_trans_11"/>
</dbReference>
<evidence type="ECO:0000256" key="1">
    <source>
        <dbReference type="ARBA" id="ARBA00022676"/>
    </source>
</evidence>
<evidence type="ECO:0000256" key="2">
    <source>
        <dbReference type="ARBA" id="ARBA00022679"/>
    </source>
</evidence>
<dbReference type="GO" id="GO:0032580">
    <property type="term" value="C:Golgi cisterna membrane"/>
    <property type="evidence" value="ECO:0007669"/>
    <property type="project" value="UniProtKB-SubCell"/>
</dbReference>
<dbReference type="CDD" id="cd11301">
    <property type="entry name" value="Fut1_Fut2_like"/>
    <property type="match status" value="1"/>
</dbReference>
<sequence length="291" mass="33763">MLLFTDSKALPLSIQCNKGRLGNQLCTYATLYGLGHLNDQRSTVALGCNINKLKAEFRHLSIPRAPFLYFRWNPWSILSYLRPVDATIPPNSNFINGFVYPCSYTFFDHVREQIRQEFQFTEEVQLYARQVLEKANVHQLQNPTYVGIHVRRGDYKNRWLDIYKGLAVNMEFFQKAIEYFRNKYQSVIFLVVSDDRPWCVENLSGPLGVYVTEKASSPVHDLAVLAHCNHTVMTYGTYGFWGAYLAGGEVVYFDKFLKPNTSFVNNNFIFDKMYPPRWKGIVTTNVSLIDW</sequence>
<dbReference type="PANTHER" id="PTHR11927">
    <property type="entry name" value="GALACTOSIDE 2-L-FUCOSYLTRANSFERASE"/>
    <property type="match status" value="1"/>
</dbReference>
<keyword evidence="3" id="KW-0812">Transmembrane</keyword>
<comment type="similarity">
    <text evidence="3">Belongs to the glycosyltransferase 11 family.</text>
</comment>
<accession>A0A8X6HT41</accession>
<evidence type="ECO:0000313" key="5">
    <source>
        <dbReference type="Proteomes" id="UP000887116"/>
    </source>
</evidence>
<dbReference type="GO" id="GO:0008107">
    <property type="term" value="F:galactoside 2-alpha-L-fucosyltransferase activity"/>
    <property type="evidence" value="ECO:0007669"/>
    <property type="project" value="InterPro"/>
</dbReference>
<dbReference type="AlphaFoldDB" id="A0A8X6HT41"/>
<gene>
    <name evidence="4" type="primary">Sec1</name>
    <name evidence="4" type="ORF">TNCT_113021</name>
</gene>
<dbReference type="GO" id="GO:0005975">
    <property type="term" value="P:carbohydrate metabolic process"/>
    <property type="evidence" value="ECO:0007669"/>
    <property type="project" value="InterPro"/>
</dbReference>
<keyword evidence="3" id="KW-0325">Glycoprotein</keyword>
<keyword evidence="3" id="KW-0735">Signal-anchor</keyword>
<proteinExistence type="inferred from homology"/>
<reference evidence="4" key="1">
    <citation type="submission" date="2020-07" db="EMBL/GenBank/DDBJ databases">
        <title>Multicomponent nature underlies the extraordinary mechanical properties of spider dragline silk.</title>
        <authorList>
            <person name="Kono N."/>
            <person name="Nakamura H."/>
            <person name="Mori M."/>
            <person name="Yoshida Y."/>
            <person name="Ohtoshi R."/>
            <person name="Malay A.D."/>
            <person name="Moran D.A.P."/>
            <person name="Tomita M."/>
            <person name="Numata K."/>
            <person name="Arakawa K."/>
        </authorList>
    </citation>
    <scope>NUCLEOTIDE SEQUENCE</scope>
</reference>
<keyword evidence="5" id="KW-1185">Reference proteome</keyword>
<keyword evidence="1 3" id="KW-0328">Glycosyltransferase</keyword>
<evidence type="ECO:0000313" key="4">
    <source>
        <dbReference type="EMBL" id="GFR29716.1"/>
    </source>
</evidence>
<dbReference type="OrthoDB" id="10010525at2759"/>
<comment type="subcellular location">
    <subcellularLocation>
        <location evidence="3">Golgi apparatus</location>
        <location evidence="3">Golgi stack membrane</location>
        <topology evidence="3">Single-pass type II membrane protein</topology>
    </subcellularLocation>
</comment>
<name>A0A8X6HT41_TRICU</name>
<organism evidence="4 5">
    <name type="scientific">Trichonephila clavata</name>
    <name type="common">Joro spider</name>
    <name type="synonym">Nephila clavata</name>
    <dbReference type="NCBI Taxonomy" id="2740835"/>
    <lineage>
        <taxon>Eukaryota</taxon>
        <taxon>Metazoa</taxon>
        <taxon>Ecdysozoa</taxon>
        <taxon>Arthropoda</taxon>
        <taxon>Chelicerata</taxon>
        <taxon>Arachnida</taxon>
        <taxon>Araneae</taxon>
        <taxon>Araneomorphae</taxon>
        <taxon>Entelegynae</taxon>
        <taxon>Araneoidea</taxon>
        <taxon>Nephilidae</taxon>
        <taxon>Trichonephila</taxon>
    </lineage>
</organism>